<evidence type="ECO:0000256" key="10">
    <source>
        <dbReference type="SAM" id="MobiDB-lite"/>
    </source>
</evidence>
<dbReference type="PANTHER" id="PTHR47234:SF2">
    <property type="entry name" value="TONB-DEPENDENT RECEPTOR"/>
    <property type="match status" value="1"/>
</dbReference>
<dbReference type="InterPro" id="IPR039426">
    <property type="entry name" value="TonB-dep_rcpt-like"/>
</dbReference>
<feature type="domain" description="TonB-dependent receptor plug" evidence="13">
    <location>
        <begin position="68"/>
        <end position="187"/>
    </location>
</feature>
<keyword evidence="5 9" id="KW-0798">TonB box</keyword>
<evidence type="ECO:0000256" key="3">
    <source>
        <dbReference type="ARBA" id="ARBA00022452"/>
    </source>
</evidence>
<evidence type="ECO:0000256" key="1">
    <source>
        <dbReference type="ARBA" id="ARBA00004571"/>
    </source>
</evidence>
<evidence type="ECO:0000256" key="2">
    <source>
        <dbReference type="ARBA" id="ARBA00022448"/>
    </source>
</evidence>
<evidence type="ECO:0000259" key="13">
    <source>
        <dbReference type="Pfam" id="PF07715"/>
    </source>
</evidence>
<feature type="chain" id="PRO_5022246121" evidence="11">
    <location>
        <begin position="26"/>
        <end position="1044"/>
    </location>
</feature>
<feature type="region of interest" description="Disordered" evidence="10">
    <location>
        <begin position="26"/>
        <end position="46"/>
    </location>
</feature>
<evidence type="ECO:0000313" key="14">
    <source>
        <dbReference type="EMBL" id="TRD12123.1"/>
    </source>
</evidence>
<dbReference type="SUPFAM" id="SSF56935">
    <property type="entry name" value="Porins"/>
    <property type="match status" value="1"/>
</dbReference>
<proteinExistence type="inferred from homology"/>
<dbReference type="Pfam" id="PF00593">
    <property type="entry name" value="TonB_dep_Rec_b-barrel"/>
    <property type="match status" value="1"/>
</dbReference>
<keyword evidence="15" id="KW-1185">Reference proteome</keyword>
<gene>
    <name evidence="14" type="ORF">FGU71_09805</name>
</gene>
<organism evidence="14 15">
    <name type="scientific">Erythrobacter insulae</name>
    <dbReference type="NCBI Taxonomy" id="2584124"/>
    <lineage>
        <taxon>Bacteria</taxon>
        <taxon>Pseudomonadati</taxon>
        <taxon>Pseudomonadota</taxon>
        <taxon>Alphaproteobacteria</taxon>
        <taxon>Sphingomonadales</taxon>
        <taxon>Erythrobacteraceae</taxon>
        <taxon>Erythrobacter/Porphyrobacter group</taxon>
        <taxon>Erythrobacter</taxon>
    </lineage>
</organism>
<keyword evidence="7 8" id="KW-0998">Cell outer membrane</keyword>
<evidence type="ECO:0000256" key="4">
    <source>
        <dbReference type="ARBA" id="ARBA00022692"/>
    </source>
</evidence>
<dbReference type="Gene3D" id="2.40.170.20">
    <property type="entry name" value="TonB-dependent receptor, beta-barrel domain"/>
    <property type="match status" value="1"/>
</dbReference>
<comment type="caution">
    <text evidence="14">The sequence shown here is derived from an EMBL/GenBank/DDBJ whole genome shotgun (WGS) entry which is preliminary data.</text>
</comment>
<evidence type="ECO:0000256" key="9">
    <source>
        <dbReference type="RuleBase" id="RU003357"/>
    </source>
</evidence>
<reference evidence="14 15" key="1">
    <citation type="submission" date="2019-06" db="EMBL/GenBank/DDBJ databases">
        <title>Erythrobacter insulae sp. nov., isolated from a tidal flat.</title>
        <authorList>
            <person name="Yoon J.-H."/>
        </authorList>
    </citation>
    <scope>NUCLEOTIDE SEQUENCE [LARGE SCALE GENOMIC DNA]</scope>
    <source>
        <strain evidence="14 15">JBTF-M21</strain>
    </source>
</reference>
<evidence type="ECO:0000256" key="11">
    <source>
        <dbReference type="SAM" id="SignalP"/>
    </source>
</evidence>
<keyword evidence="14" id="KW-0675">Receptor</keyword>
<dbReference type="PANTHER" id="PTHR47234">
    <property type="match status" value="1"/>
</dbReference>
<keyword evidence="3 8" id="KW-1134">Transmembrane beta strand</keyword>
<protein>
    <submittedName>
        <fullName evidence="14">TonB-dependent receptor</fullName>
    </submittedName>
</protein>
<comment type="subcellular location">
    <subcellularLocation>
        <location evidence="1 8">Cell outer membrane</location>
        <topology evidence="1 8">Multi-pass membrane protein</topology>
    </subcellularLocation>
</comment>
<keyword evidence="2 8" id="KW-0813">Transport</keyword>
<keyword evidence="11" id="KW-0732">Signal</keyword>
<dbReference type="AlphaFoldDB" id="A0A547PDA1"/>
<dbReference type="RefSeq" id="WP_142788396.1">
    <property type="nucleotide sequence ID" value="NZ_VHJK01000001.1"/>
</dbReference>
<dbReference type="PROSITE" id="PS52016">
    <property type="entry name" value="TONB_DEPENDENT_REC_3"/>
    <property type="match status" value="1"/>
</dbReference>
<dbReference type="InterPro" id="IPR036942">
    <property type="entry name" value="Beta-barrel_TonB_sf"/>
</dbReference>
<dbReference type="Pfam" id="PF07715">
    <property type="entry name" value="Plug"/>
    <property type="match status" value="1"/>
</dbReference>
<feature type="signal peptide" evidence="11">
    <location>
        <begin position="1"/>
        <end position="25"/>
    </location>
</feature>
<dbReference type="GO" id="GO:0009279">
    <property type="term" value="C:cell outer membrane"/>
    <property type="evidence" value="ECO:0007669"/>
    <property type="project" value="UniProtKB-SubCell"/>
</dbReference>
<dbReference type="InterPro" id="IPR000531">
    <property type="entry name" value="Beta-barrel_TonB"/>
</dbReference>
<keyword evidence="6 8" id="KW-0472">Membrane</keyword>
<dbReference type="Gene3D" id="2.170.130.10">
    <property type="entry name" value="TonB-dependent receptor, plug domain"/>
    <property type="match status" value="1"/>
</dbReference>
<keyword evidence="4 8" id="KW-0812">Transmembrane</keyword>
<sequence length="1044" mass="112621">MKTTPRLISFAGASVLALASASAHAQASDTSTGDDPVDVTTQGSAKKQPEIVVTGSQIRGAQVDDVLPVTVVGEDLIDSIDPASGDELFRAIPQAGSVEFNEQSTAGGVNGARGDIASINLRGLGTGNTLLLINGRRMLLNPGFQTELFVPVVSPDTNTIAPGSVRRVEVLRDGASAVYGADAVAGVVNTILRGNRDGGYLRANYRASDGTGLFSYQIDGGLGFDFADDRGNLTVYGGYFYENGLRAEDRPYSASSDLRPFLVGTDFEGDTQFDNRSINSPWGAFDIQGSRATSSATTDLRDDDFHLQPCVLFGPGGAADSDGRVIDLGNGICADNGGTIDRALRHDIGANRFLFSEKKRYNAQALLSYELSDTAEFYFEGSYYRSENFREREQSTMLSAVPLGIEATAFWNPLGATTLPDGSPNPNRVDNGIGSGVTDDGRALLMEDYRWIDAGPRLGSVTKDEFRLVAGLRGEFGGWDYDTGFLYAQANTTDLTRNRISGTLAQDAINRTDATAYNPFNGGCFTDQLGINVIDCTPNPQSVIDAITIDVFRKGETTLALGDFKVSRPDLFELPGGGVGFAAGVEFRRETFKDDRDPRLDGTITFTNAVNGDTFGSDVVGSSPSPDTSGNREVYSAFAEALVPLVSPDMNVPLFDTLELQLAARFEEFSDSSSAFVPRAAVAWRPIGDILLRGAWSQGFRAPNLIQINDAGTTRSNSVIQAVECVAEIIKGDEADVPDCGTQGTIDFRSGARDLEPENTESINFGVVLTPSFIPGLTLTADYWQVEQEGIIGIFGNSNALLLDLVLRLQNSFNPNVLRDAPDQDQLDLYAGTGINPAGDIQQILNPYRNLDRRTSEGLDFSVLYEFGTGFGDFDFQLNAARLLGFNQEAGPDAELLFTDLTPALQQISELSVGDVAALQPFGFGELLEIDGRPRWRLSGSAAWESGPVRINLFGRYVDRVFDPSAQQDDTAELFEVGDWFTLNFGISYSIDDTGTAIDGTRLRFGVNNILDEDPPIADESFGFYGSLHSARGRQFSFDIRKNF</sequence>
<evidence type="ECO:0000313" key="15">
    <source>
        <dbReference type="Proteomes" id="UP000316343"/>
    </source>
</evidence>
<evidence type="ECO:0000256" key="7">
    <source>
        <dbReference type="ARBA" id="ARBA00023237"/>
    </source>
</evidence>
<evidence type="ECO:0000256" key="5">
    <source>
        <dbReference type="ARBA" id="ARBA00023077"/>
    </source>
</evidence>
<evidence type="ECO:0000259" key="12">
    <source>
        <dbReference type="Pfam" id="PF00593"/>
    </source>
</evidence>
<comment type="similarity">
    <text evidence="8 9">Belongs to the TonB-dependent receptor family.</text>
</comment>
<dbReference type="InterPro" id="IPR037066">
    <property type="entry name" value="Plug_dom_sf"/>
</dbReference>
<name>A0A547PDA1_9SPHN</name>
<dbReference type="EMBL" id="VHJK01000001">
    <property type="protein sequence ID" value="TRD12123.1"/>
    <property type="molecule type" value="Genomic_DNA"/>
</dbReference>
<feature type="domain" description="TonB-dependent receptor-like beta-barrel" evidence="12">
    <location>
        <begin position="466"/>
        <end position="1010"/>
    </location>
</feature>
<evidence type="ECO:0000256" key="6">
    <source>
        <dbReference type="ARBA" id="ARBA00023136"/>
    </source>
</evidence>
<dbReference type="InterPro" id="IPR012910">
    <property type="entry name" value="Plug_dom"/>
</dbReference>
<evidence type="ECO:0000256" key="8">
    <source>
        <dbReference type="PROSITE-ProRule" id="PRU01360"/>
    </source>
</evidence>
<dbReference type="Proteomes" id="UP000316343">
    <property type="component" value="Unassembled WGS sequence"/>
</dbReference>
<accession>A0A547PDA1</accession>
<dbReference type="OrthoDB" id="7394476at2"/>